<evidence type="ECO:0000313" key="2">
    <source>
        <dbReference type="Proteomes" id="UP000326799"/>
    </source>
</evidence>
<protein>
    <submittedName>
        <fullName evidence="1">Uncharacterized protein</fullName>
    </submittedName>
</protein>
<proteinExistence type="predicted"/>
<gene>
    <name evidence="1" type="ORF">BDV33DRAFT_174926</name>
</gene>
<dbReference type="EMBL" id="ML733446">
    <property type="protein sequence ID" value="KAB8218698.1"/>
    <property type="molecule type" value="Genomic_DNA"/>
</dbReference>
<accession>A0A5N6EMU1</accession>
<name>A0A5N6EMU1_9EURO</name>
<evidence type="ECO:0000313" key="1">
    <source>
        <dbReference type="EMBL" id="KAB8218698.1"/>
    </source>
</evidence>
<dbReference type="Proteomes" id="UP000326799">
    <property type="component" value="Unassembled WGS sequence"/>
</dbReference>
<dbReference type="AlphaFoldDB" id="A0A5N6EMU1"/>
<sequence>MNLGTRVLVMGLTDSGKSRFISEMCEYFSRSSKDSTPPVKPGLNPGRRTSRLCGVII</sequence>
<organism evidence="1 2">
    <name type="scientific">Aspergillus novoparasiticus</name>
    <dbReference type="NCBI Taxonomy" id="986946"/>
    <lineage>
        <taxon>Eukaryota</taxon>
        <taxon>Fungi</taxon>
        <taxon>Dikarya</taxon>
        <taxon>Ascomycota</taxon>
        <taxon>Pezizomycotina</taxon>
        <taxon>Eurotiomycetes</taxon>
        <taxon>Eurotiomycetidae</taxon>
        <taxon>Eurotiales</taxon>
        <taxon>Aspergillaceae</taxon>
        <taxon>Aspergillus</taxon>
        <taxon>Aspergillus subgen. Circumdati</taxon>
    </lineage>
</organism>
<keyword evidence="2" id="KW-1185">Reference proteome</keyword>
<reference evidence="1 2" key="1">
    <citation type="submission" date="2019-04" db="EMBL/GenBank/DDBJ databases">
        <title>Fungal friends and foes A comparative genomics study of 23 Aspergillus species from section Flavi.</title>
        <authorList>
            <consortium name="DOE Joint Genome Institute"/>
            <person name="Kjaerbolling I."/>
            <person name="Vesth T.C."/>
            <person name="Frisvad J.C."/>
            <person name="Nybo J.L."/>
            <person name="Theobald S."/>
            <person name="Kildgaard S."/>
            <person name="Petersen T.I."/>
            <person name="Kuo A."/>
            <person name="Sato A."/>
            <person name="Lyhne E.K."/>
            <person name="Kogle M.E."/>
            <person name="Wiebenga A."/>
            <person name="Kun R.S."/>
            <person name="Lubbers R.J."/>
            <person name="Makela M.R."/>
            <person name="Barry K."/>
            <person name="Chovatia M."/>
            <person name="Clum A."/>
            <person name="Daum C."/>
            <person name="Haridas S."/>
            <person name="He G."/>
            <person name="LaButti K."/>
            <person name="Lipzen A."/>
            <person name="Mondo S."/>
            <person name="Pangilinan J."/>
            <person name="Riley R."/>
            <person name="Salamov A."/>
            <person name="Simmons B.A."/>
            <person name="Magnuson J.K."/>
            <person name="Henrissat B."/>
            <person name="Mortensen U.H."/>
            <person name="Larsen T.O."/>
            <person name="De vries R.P."/>
            <person name="Grigoriev I.V."/>
            <person name="Machida M."/>
            <person name="Baker S.E."/>
            <person name="Andersen M.R."/>
        </authorList>
    </citation>
    <scope>NUCLEOTIDE SEQUENCE [LARGE SCALE GENOMIC DNA]</scope>
    <source>
        <strain evidence="1 2">CBS 126849</strain>
    </source>
</reference>